<name>G2LLT2_CHLTF</name>
<dbReference type="AlphaFoldDB" id="G2LLT2"/>
<reference evidence="1 2" key="1">
    <citation type="journal article" date="2012" name="Environ. Microbiol.">
        <title>Complete genome of Candidatus Chloracidobacterium thermophilum, a chlorophyll-based photoheterotroph belonging to the phylum Acidobacteria.</title>
        <authorList>
            <person name="Garcia Costas A.M."/>
            <person name="Liu Z."/>
            <person name="Tomsho L.P."/>
            <person name="Schuster S.C."/>
            <person name="Ward D.M."/>
            <person name="Bryant D.A."/>
        </authorList>
    </citation>
    <scope>NUCLEOTIDE SEQUENCE [LARGE SCALE GENOMIC DNA]</scope>
    <source>
        <strain evidence="1 2">B</strain>
    </source>
</reference>
<evidence type="ECO:0000313" key="2">
    <source>
        <dbReference type="Proteomes" id="UP000006791"/>
    </source>
</evidence>
<sequence>MLADAAAETLEFQRVQVIPGGLGDDQGRVVLRAAVGLAGVHLVEEHRQAARAAFAVERPAEVTA</sequence>
<protein>
    <submittedName>
        <fullName evidence="1">Uncharacterized protein</fullName>
    </submittedName>
</protein>
<dbReference type="HOGENOM" id="CLU_2859574_0_0_0"/>
<accession>G2LLT2</accession>
<proteinExistence type="predicted"/>
<evidence type="ECO:0000313" key="1">
    <source>
        <dbReference type="EMBL" id="AEP13494.1"/>
    </source>
</evidence>
<dbReference type="Proteomes" id="UP000006791">
    <property type="component" value="Chromosome 2"/>
</dbReference>
<gene>
    <name evidence="1" type="ordered locus">Cabther_B0496</name>
</gene>
<dbReference type="STRING" id="981222.Cabther_B0496"/>
<dbReference type="KEGG" id="ctm:Cabther_B0496"/>
<organism evidence="1 2">
    <name type="scientific">Chloracidobacterium thermophilum (strain B)</name>
    <dbReference type="NCBI Taxonomy" id="981222"/>
    <lineage>
        <taxon>Bacteria</taxon>
        <taxon>Pseudomonadati</taxon>
        <taxon>Acidobacteriota</taxon>
        <taxon>Terriglobia</taxon>
        <taxon>Terriglobales</taxon>
        <taxon>Acidobacteriaceae</taxon>
        <taxon>Chloracidobacterium</taxon>
    </lineage>
</organism>
<dbReference type="EMBL" id="CP002515">
    <property type="protein sequence ID" value="AEP13494.1"/>
    <property type="molecule type" value="Genomic_DNA"/>
</dbReference>
<keyword evidence="2" id="KW-1185">Reference proteome</keyword>